<dbReference type="SUPFAM" id="SSF46785">
    <property type="entry name" value="Winged helix' DNA-binding domain"/>
    <property type="match status" value="1"/>
</dbReference>
<dbReference type="InterPro" id="IPR039422">
    <property type="entry name" value="MarR/SlyA-like"/>
</dbReference>
<dbReference type="Gene3D" id="1.10.10.10">
    <property type="entry name" value="Winged helix-like DNA-binding domain superfamily/Winged helix DNA-binding domain"/>
    <property type="match status" value="1"/>
</dbReference>
<dbReference type="PANTHER" id="PTHR33164:SF43">
    <property type="entry name" value="HTH-TYPE TRANSCRIPTIONAL REPRESSOR YETL"/>
    <property type="match status" value="1"/>
</dbReference>
<dbReference type="KEGG" id="ggr:HKW67_13045"/>
<evidence type="ECO:0000313" key="2">
    <source>
        <dbReference type="EMBL" id="QJR36365.1"/>
    </source>
</evidence>
<evidence type="ECO:0000259" key="1">
    <source>
        <dbReference type="PROSITE" id="PS50995"/>
    </source>
</evidence>
<dbReference type="GO" id="GO:0003700">
    <property type="term" value="F:DNA-binding transcription factor activity"/>
    <property type="evidence" value="ECO:0007669"/>
    <property type="project" value="InterPro"/>
</dbReference>
<proteinExistence type="predicted"/>
<evidence type="ECO:0000313" key="3">
    <source>
        <dbReference type="Proteomes" id="UP000500938"/>
    </source>
</evidence>
<dbReference type="Pfam" id="PF12802">
    <property type="entry name" value="MarR_2"/>
    <property type="match status" value="1"/>
</dbReference>
<keyword evidence="3" id="KW-1185">Reference proteome</keyword>
<dbReference type="SMART" id="SM00347">
    <property type="entry name" value="HTH_MARR"/>
    <property type="match status" value="1"/>
</dbReference>
<dbReference type="InterPro" id="IPR036390">
    <property type="entry name" value="WH_DNA-bd_sf"/>
</dbReference>
<name>A0A6M4IQF2_9BACT</name>
<dbReference type="EMBL" id="CP053085">
    <property type="protein sequence ID" value="QJR36365.1"/>
    <property type="molecule type" value="Genomic_DNA"/>
</dbReference>
<dbReference type="PANTHER" id="PTHR33164">
    <property type="entry name" value="TRANSCRIPTIONAL REGULATOR, MARR FAMILY"/>
    <property type="match status" value="1"/>
</dbReference>
<protein>
    <submittedName>
        <fullName evidence="2">MarR family transcriptional regulator</fullName>
    </submittedName>
</protein>
<gene>
    <name evidence="2" type="ORF">HKW67_13045</name>
</gene>
<feature type="domain" description="HTH marR-type" evidence="1">
    <location>
        <begin position="8"/>
        <end position="142"/>
    </location>
</feature>
<dbReference type="GO" id="GO:0006950">
    <property type="term" value="P:response to stress"/>
    <property type="evidence" value="ECO:0007669"/>
    <property type="project" value="TreeGrafter"/>
</dbReference>
<sequence length="151" mass="17009">MSKPEQESLRLWLRLFTTTTLVERQLDSALKREFGSTLPRFDLLSQLERAPDGLRMGELSERILTTGGNVTWLVRALEADKLVTRRVSPTDKRAAIVRLTAAGKRHFAAMAQAHEGWIADIFAALSPDDRRAMHTRLGVVKDRVRSPRSSS</sequence>
<dbReference type="InterPro" id="IPR036388">
    <property type="entry name" value="WH-like_DNA-bd_sf"/>
</dbReference>
<dbReference type="Proteomes" id="UP000500938">
    <property type="component" value="Chromosome"/>
</dbReference>
<dbReference type="AlphaFoldDB" id="A0A6M4IQF2"/>
<dbReference type="InterPro" id="IPR000835">
    <property type="entry name" value="HTH_MarR-typ"/>
</dbReference>
<dbReference type="PROSITE" id="PS50995">
    <property type="entry name" value="HTH_MARR_2"/>
    <property type="match status" value="1"/>
</dbReference>
<reference evidence="2 3" key="1">
    <citation type="submission" date="2020-05" db="EMBL/GenBank/DDBJ databases">
        <title>Complete genome sequence of Gemmatimonas greenlandica TET16.</title>
        <authorList>
            <person name="Zeng Y."/>
        </authorList>
    </citation>
    <scope>NUCLEOTIDE SEQUENCE [LARGE SCALE GENOMIC DNA]</scope>
    <source>
        <strain evidence="2 3">TET16</strain>
    </source>
</reference>
<organism evidence="2 3">
    <name type="scientific">Gemmatimonas groenlandica</name>
    <dbReference type="NCBI Taxonomy" id="2732249"/>
    <lineage>
        <taxon>Bacteria</taxon>
        <taxon>Pseudomonadati</taxon>
        <taxon>Gemmatimonadota</taxon>
        <taxon>Gemmatimonadia</taxon>
        <taxon>Gemmatimonadales</taxon>
        <taxon>Gemmatimonadaceae</taxon>
        <taxon>Gemmatimonas</taxon>
    </lineage>
</organism>
<dbReference type="RefSeq" id="WP_171225797.1">
    <property type="nucleotide sequence ID" value="NZ_CP053085.1"/>
</dbReference>
<accession>A0A6M4IQF2</accession>